<gene>
    <name evidence="1" type="ORF">METZ01_LOCUS317777</name>
</gene>
<organism evidence="1">
    <name type="scientific">marine metagenome</name>
    <dbReference type="NCBI Taxonomy" id="408172"/>
    <lineage>
        <taxon>unclassified sequences</taxon>
        <taxon>metagenomes</taxon>
        <taxon>ecological metagenomes</taxon>
    </lineage>
</organism>
<dbReference type="EMBL" id="UINC01102927">
    <property type="protein sequence ID" value="SVC64923.1"/>
    <property type="molecule type" value="Genomic_DNA"/>
</dbReference>
<protein>
    <submittedName>
        <fullName evidence="1">Uncharacterized protein</fullName>
    </submittedName>
</protein>
<sequence length="45" mass="5089">MREQGIVFMVISGITPKTQINLANMSGNYDNMSEIHAKRPTTQHK</sequence>
<name>A0A382NUQ9_9ZZZZ</name>
<accession>A0A382NUQ9</accession>
<reference evidence="1" key="1">
    <citation type="submission" date="2018-05" db="EMBL/GenBank/DDBJ databases">
        <authorList>
            <person name="Lanie J.A."/>
            <person name="Ng W.-L."/>
            <person name="Kazmierczak K.M."/>
            <person name="Andrzejewski T.M."/>
            <person name="Davidsen T.M."/>
            <person name="Wayne K.J."/>
            <person name="Tettelin H."/>
            <person name="Glass J.I."/>
            <person name="Rusch D."/>
            <person name="Podicherti R."/>
            <person name="Tsui H.-C.T."/>
            <person name="Winkler M.E."/>
        </authorList>
    </citation>
    <scope>NUCLEOTIDE SEQUENCE</scope>
</reference>
<evidence type="ECO:0000313" key="1">
    <source>
        <dbReference type="EMBL" id="SVC64923.1"/>
    </source>
</evidence>
<dbReference type="AlphaFoldDB" id="A0A382NUQ9"/>
<proteinExistence type="predicted"/>